<accession>A0A6M3IFJ5</accession>
<evidence type="ECO:0000313" key="1">
    <source>
        <dbReference type="EMBL" id="QJA56189.1"/>
    </source>
</evidence>
<name>A0A6M3IFJ5_9ZZZZ</name>
<sequence>MYEIEKNKPIPELNSVHHCGEWPLGKMDVGDSFLAPFDSEDPKRKASLQTRIMQVARPERDKGKKFTTRSLPLENGIRVWRIE</sequence>
<reference evidence="1" key="1">
    <citation type="submission" date="2020-03" db="EMBL/GenBank/DDBJ databases">
        <title>The deep terrestrial virosphere.</title>
        <authorList>
            <person name="Holmfeldt K."/>
            <person name="Nilsson E."/>
            <person name="Simone D."/>
            <person name="Lopez-Fernandez M."/>
            <person name="Wu X."/>
            <person name="de Brujin I."/>
            <person name="Lundin D."/>
            <person name="Andersson A."/>
            <person name="Bertilsson S."/>
            <person name="Dopson M."/>
        </authorList>
    </citation>
    <scope>NUCLEOTIDE SEQUENCE</scope>
    <source>
        <strain evidence="1">MM415B01904</strain>
    </source>
</reference>
<gene>
    <name evidence="1" type="ORF">MM415B01904_0007</name>
</gene>
<dbReference type="AlphaFoldDB" id="A0A6M3IFJ5"/>
<organism evidence="1">
    <name type="scientific">viral metagenome</name>
    <dbReference type="NCBI Taxonomy" id="1070528"/>
    <lineage>
        <taxon>unclassified sequences</taxon>
        <taxon>metagenomes</taxon>
        <taxon>organismal metagenomes</taxon>
    </lineage>
</organism>
<protein>
    <submittedName>
        <fullName evidence="1">Uncharacterized protein</fullName>
    </submittedName>
</protein>
<dbReference type="EMBL" id="MT141205">
    <property type="protein sequence ID" value="QJA56189.1"/>
    <property type="molecule type" value="Genomic_DNA"/>
</dbReference>
<proteinExistence type="predicted"/>